<sequence length="332" mass="37366">MDPVEASSEDVFVRPEFARDIAAKLVDAATDAAELYDSSDDTHKVAHFVEEFRKRNDRNVIAVHADSESLLAMSQSAEDKRTHPEFISTTDTFALGLAQSLSDIVDHVVAELQNHAHPPCLRISEPRFVQGLAACLRQTLEAHVTLGTSYRDARAEADSMATECIKLTRVFSTQIESLRKDVAQLQTNYTQLGDENEQLKEQLKGARGLYRSENARREAERAKYIAEAQGIIDDLNNEILAERSVQGSMSAQLLQMEATLKQTRQEAEWNHLRAVSEENERVRLASLYQELEGQVEQMKSQVQCRQVSRFSGSMELNEWIRNSTGHKRATGC</sequence>
<evidence type="ECO:0000313" key="2">
    <source>
        <dbReference type="EMBL" id="RDX54410.1"/>
    </source>
</evidence>
<keyword evidence="3" id="KW-1185">Reference proteome</keyword>
<dbReference type="Proteomes" id="UP000256964">
    <property type="component" value="Unassembled WGS sequence"/>
</dbReference>
<proteinExistence type="predicted"/>
<protein>
    <submittedName>
        <fullName evidence="2">Uncharacterized protein</fullName>
    </submittedName>
</protein>
<accession>A0A371DPD9</accession>
<gene>
    <name evidence="2" type="ORF">OH76DRAFT_958834</name>
</gene>
<dbReference type="EMBL" id="KZ857384">
    <property type="protein sequence ID" value="RDX54410.1"/>
    <property type="molecule type" value="Genomic_DNA"/>
</dbReference>
<evidence type="ECO:0000313" key="3">
    <source>
        <dbReference type="Proteomes" id="UP000256964"/>
    </source>
</evidence>
<name>A0A371DPD9_9APHY</name>
<evidence type="ECO:0000256" key="1">
    <source>
        <dbReference type="SAM" id="Coils"/>
    </source>
</evidence>
<organism evidence="2 3">
    <name type="scientific">Lentinus brumalis</name>
    <dbReference type="NCBI Taxonomy" id="2498619"/>
    <lineage>
        <taxon>Eukaryota</taxon>
        <taxon>Fungi</taxon>
        <taxon>Dikarya</taxon>
        <taxon>Basidiomycota</taxon>
        <taxon>Agaricomycotina</taxon>
        <taxon>Agaricomycetes</taxon>
        <taxon>Polyporales</taxon>
        <taxon>Polyporaceae</taxon>
        <taxon>Lentinus</taxon>
    </lineage>
</organism>
<feature type="coiled-coil region" evidence="1">
    <location>
        <begin position="175"/>
        <end position="216"/>
    </location>
</feature>
<keyword evidence="1" id="KW-0175">Coiled coil</keyword>
<dbReference type="OrthoDB" id="2757553at2759"/>
<dbReference type="AlphaFoldDB" id="A0A371DPD9"/>
<reference evidence="2 3" key="1">
    <citation type="journal article" date="2018" name="Biotechnol. Biofuels">
        <title>Integrative visual omics of the white-rot fungus Polyporus brumalis exposes the biotechnological potential of its oxidative enzymes for delignifying raw plant biomass.</title>
        <authorList>
            <person name="Miyauchi S."/>
            <person name="Rancon A."/>
            <person name="Drula E."/>
            <person name="Hage H."/>
            <person name="Chaduli D."/>
            <person name="Favel A."/>
            <person name="Grisel S."/>
            <person name="Henrissat B."/>
            <person name="Herpoel-Gimbert I."/>
            <person name="Ruiz-Duenas F.J."/>
            <person name="Chevret D."/>
            <person name="Hainaut M."/>
            <person name="Lin J."/>
            <person name="Wang M."/>
            <person name="Pangilinan J."/>
            <person name="Lipzen A."/>
            <person name="Lesage-Meessen L."/>
            <person name="Navarro D."/>
            <person name="Riley R."/>
            <person name="Grigoriev I.V."/>
            <person name="Zhou S."/>
            <person name="Raouche S."/>
            <person name="Rosso M.N."/>
        </authorList>
    </citation>
    <scope>NUCLEOTIDE SEQUENCE [LARGE SCALE GENOMIC DNA]</scope>
    <source>
        <strain evidence="2 3">BRFM 1820</strain>
    </source>
</reference>